<feature type="transmembrane region" description="Helical" evidence="1">
    <location>
        <begin position="215"/>
        <end position="231"/>
    </location>
</feature>
<evidence type="ECO:0000313" key="2">
    <source>
        <dbReference type="EMBL" id="APG12208.1"/>
    </source>
</evidence>
<feature type="transmembrane region" description="Helical" evidence="1">
    <location>
        <begin position="26"/>
        <end position="44"/>
    </location>
</feature>
<feature type="transmembrane region" description="Helical" evidence="1">
    <location>
        <begin position="113"/>
        <end position="131"/>
    </location>
</feature>
<keyword evidence="1" id="KW-1133">Transmembrane helix</keyword>
<organism evidence="2 3">
    <name type="scientific">Bradyrhizobium japonicum</name>
    <dbReference type="NCBI Taxonomy" id="375"/>
    <lineage>
        <taxon>Bacteria</taxon>
        <taxon>Pseudomonadati</taxon>
        <taxon>Pseudomonadota</taxon>
        <taxon>Alphaproteobacteria</taxon>
        <taxon>Hyphomicrobiales</taxon>
        <taxon>Nitrobacteraceae</taxon>
        <taxon>Bradyrhizobium</taxon>
    </lineage>
</organism>
<feature type="transmembrane region" description="Helical" evidence="1">
    <location>
        <begin position="152"/>
        <end position="172"/>
    </location>
</feature>
<protein>
    <submittedName>
        <fullName evidence="2">Uncharacterized protein</fullName>
    </submittedName>
</protein>
<gene>
    <name evidence="2" type="ORF">BKD09_28125</name>
</gene>
<feature type="transmembrane region" description="Helical" evidence="1">
    <location>
        <begin position="366"/>
        <end position="386"/>
    </location>
</feature>
<dbReference type="EMBL" id="CP017637">
    <property type="protein sequence ID" value="APG12208.1"/>
    <property type="molecule type" value="Genomic_DNA"/>
</dbReference>
<reference evidence="2 3" key="1">
    <citation type="submission" date="2016-11" db="EMBL/GenBank/DDBJ databases">
        <title>Complete Genome Sequence of Bradyrhizobium sp. strain J5, an isolated from soybean nodule in Hokkaido.</title>
        <authorList>
            <person name="Kanehara K."/>
        </authorList>
    </citation>
    <scope>NUCLEOTIDE SEQUENCE [LARGE SCALE GENOMIC DNA]</scope>
    <source>
        <strain evidence="2 3">J5</strain>
    </source>
</reference>
<dbReference type="AlphaFoldDB" id="A0A1L3FFZ2"/>
<feature type="transmembrane region" description="Helical" evidence="1">
    <location>
        <begin position="406"/>
        <end position="430"/>
    </location>
</feature>
<name>A0A1L3FFZ2_BRAJP</name>
<dbReference type="OrthoDB" id="8220330at2"/>
<feature type="transmembrane region" description="Helical" evidence="1">
    <location>
        <begin position="192"/>
        <end position="210"/>
    </location>
</feature>
<feature type="transmembrane region" description="Helical" evidence="1">
    <location>
        <begin position="237"/>
        <end position="254"/>
    </location>
</feature>
<keyword evidence="1" id="KW-0812">Transmembrane</keyword>
<dbReference type="Proteomes" id="UP000181962">
    <property type="component" value="Chromosome"/>
</dbReference>
<accession>A0A1L3FFZ2</accession>
<sequence length="448" mass="48972">MSEIAGRSSPPETIVGLGQDEVGKRALLLVAFFGLLFYSLSRMPQFQPLFHVGFSANWPTMIGLPVLLTLTIGSAFVFARFSFGYLAGFYLFVMMSGYFWLNAFSVLTYDHEAALFSAAASITLFLIPALFTRREPIPLHLPERFFNRIPEAVLVLAVVVLLASALSGFRFVGLEGMVKYRNDFIRPRLLEYAIGNINGALIPFAFACCVARKRWLLMGALCAVASLYYPVTLTKVALFTAPFLLFITLISSLFEEGNSAILSLLIPMAIGVSMVFGHDLVDVSAQNLTVFGVLNFRMLAIPSISLDHYFEFFSSHPTTGFCQISFLKAFLTCPYSNQLGVVMADHYHLGNMNASLFATEGVASVGLSYAPLAAFACGFAFLFANVATASLQPRFILISGAIVPHILLNVPLSTTLLSNGLSLLILLWIVTPRDRSNVGNADTRNAKP</sequence>
<evidence type="ECO:0000313" key="3">
    <source>
        <dbReference type="Proteomes" id="UP000181962"/>
    </source>
</evidence>
<feature type="transmembrane region" description="Helical" evidence="1">
    <location>
        <begin position="261"/>
        <end position="281"/>
    </location>
</feature>
<proteinExistence type="predicted"/>
<evidence type="ECO:0000256" key="1">
    <source>
        <dbReference type="SAM" id="Phobius"/>
    </source>
</evidence>
<keyword evidence="1" id="KW-0472">Membrane</keyword>
<feature type="transmembrane region" description="Helical" evidence="1">
    <location>
        <begin position="83"/>
        <end position="101"/>
    </location>
</feature>
<feature type="transmembrane region" description="Helical" evidence="1">
    <location>
        <begin position="56"/>
        <end position="78"/>
    </location>
</feature>
<dbReference type="RefSeq" id="WP_071914234.1">
    <property type="nucleotide sequence ID" value="NZ_CP017637.1"/>
</dbReference>